<evidence type="ECO:0000313" key="3">
    <source>
        <dbReference type="Proteomes" id="UP000267251"/>
    </source>
</evidence>
<sequence length="270" mass="28890">MSAWRLASSHTLPAVSRSLLQRSTTGIVPALSQKAYYASHKGKAHSYSKPPPKSLPSSAPGKGKAALGKHSQKKSIPSSIKNKSKADLGKTQVNEQPSSQKTESTTAQAKQQEEPPEAFAALDPLAAQTSSAISSLAADALADPTPPPSPPPSSSSSSSSDTRPSSSSAPPLQGGPKVFRKKAGASTEDKDRRDRQVYTGLAAVSLVVATYFYQHLGRPVEEGEDLGRLTPEDRESRWKRIKGRMGALYRYFSEPAWEQLLPDPLPEPYG</sequence>
<dbReference type="OrthoDB" id="287041at2759"/>
<organism evidence="2 3">
    <name type="scientific">Piptocephalis cylindrospora</name>
    <dbReference type="NCBI Taxonomy" id="1907219"/>
    <lineage>
        <taxon>Eukaryota</taxon>
        <taxon>Fungi</taxon>
        <taxon>Fungi incertae sedis</taxon>
        <taxon>Zoopagomycota</taxon>
        <taxon>Zoopagomycotina</taxon>
        <taxon>Zoopagomycetes</taxon>
        <taxon>Zoopagales</taxon>
        <taxon>Piptocephalidaceae</taxon>
        <taxon>Piptocephalis</taxon>
    </lineage>
</organism>
<name>A0A4P9Y410_9FUNG</name>
<feature type="compositionally biased region" description="Low complexity" evidence="1">
    <location>
        <begin position="55"/>
        <end position="64"/>
    </location>
</feature>
<feature type="compositionally biased region" description="Pro residues" evidence="1">
    <location>
        <begin position="144"/>
        <end position="153"/>
    </location>
</feature>
<feature type="compositionally biased region" description="Basic and acidic residues" evidence="1">
    <location>
        <begin position="187"/>
        <end position="196"/>
    </location>
</feature>
<reference evidence="3" key="1">
    <citation type="journal article" date="2018" name="Nat. Microbiol.">
        <title>Leveraging single-cell genomics to expand the fungal tree of life.</title>
        <authorList>
            <person name="Ahrendt S.R."/>
            <person name="Quandt C.A."/>
            <person name="Ciobanu D."/>
            <person name="Clum A."/>
            <person name="Salamov A."/>
            <person name="Andreopoulos B."/>
            <person name="Cheng J.F."/>
            <person name="Woyke T."/>
            <person name="Pelin A."/>
            <person name="Henrissat B."/>
            <person name="Reynolds N.K."/>
            <person name="Benny G.L."/>
            <person name="Smith M.E."/>
            <person name="James T.Y."/>
            <person name="Grigoriev I.V."/>
        </authorList>
    </citation>
    <scope>NUCLEOTIDE SEQUENCE [LARGE SCALE GENOMIC DNA]</scope>
</reference>
<evidence type="ECO:0000313" key="2">
    <source>
        <dbReference type="EMBL" id="RKP12560.1"/>
    </source>
</evidence>
<evidence type="ECO:0000256" key="1">
    <source>
        <dbReference type="SAM" id="MobiDB-lite"/>
    </source>
</evidence>
<accession>A0A4P9Y410</accession>
<feature type="compositionally biased region" description="Polar residues" evidence="1">
    <location>
        <begin position="91"/>
        <end position="110"/>
    </location>
</feature>
<dbReference type="Proteomes" id="UP000267251">
    <property type="component" value="Unassembled WGS sequence"/>
</dbReference>
<feature type="non-terminal residue" evidence="2">
    <location>
        <position position="270"/>
    </location>
</feature>
<feature type="region of interest" description="Disordered" evidence="1">
    <location>
        <begin position="38"/>
        <end position="197"/>
    </location>
</feature>
<dbReference type="AlphaFoldDB" id="A0A4P9Y410"/>
<keyword evidence="3" id="KW-1185">Reference proteome</keyword>
<proteinExistence type="predicted"/>
<feature type="compositionally biased region" description="Low complexity" evidence="1">
    <location>
        <begin position="154"/>
        <end position="171"/>
    </location>
</feature>
<protein>
    <submittedName>
        <fullName evidence="2">Uncharacterized protein</fullName>
    </submittedName>
</protein>
<gene>
    <name evidence="2" type="ORF">BJ684DRAFT_20909</name>
</gene>
<feature type="region of interest" description="Disordered" evidence="1">
    <location>
        <begin position="1"/>
        <end position="23"/>
    </location>
</feature>
<dbReference type="EMBL" id="KZ988288">
    <property type="protein sequence ID" value="RKP12560.1"/>
    <property type="molecule type" value="Genomic_DNA"/>
</dbReference>
<feature type="compositionally biased region" description="Low complexity" evidence="1">
    <location>
        <begin position="129"/>
        <end position="143"/>
    </location>
</feature>